<reference evidence="6 7" key="1">
    <citation type="submission" date="2012-05" db="EMBL/GenBank/DDBJ databases">
        <title>Finished chromosome of genome of Chamaesiphon sp. PCC 6605.</title>
        <authorList>
            <consortium name="US DOE Joint Genome Institute"/>
            <person name="Gugger M."/>
            <person name="Coursin T."/>
            <person name="Rippka R."/>
            <person name="Tandeau De Marsac N."/>
            <person name="Huntemann M."/>
            <person name="Wei C.-L."/>
            <person name="Han J."/>
            <person name="Detter J.C."/>
            <person name="Han C."/>
            <person name="Tapia R."/>
            <person name="Chen A."/>
            <person name="Kyrpides N."/>
            <person name="Mavromatis K."/>
            <person name="Markowitz V."/>
            <person name="Szeto E."/>
            <person name="Ivanova N."/>
            <person name="Pagani I."/>
            <person name="Pati A."/>
            <person name="Goodwin L."/>
            <person name="Nordberg H.P."/>
            <person name="Cantor M.N."/>
            <person name="Hua S.X."/>
            <person name="Woyke T."/>
            <person name="Kerfeld C.A."/>
        </authorList>
    </citation>
    <scope>NUCLEOTIDE SEQUENCE [LARGE SCALE GENOMIC DNA]</scope>
    <source>
        <strain evidence="7">ATCC 27169 / PCC 6605</strain>
    </source>
</reference>
<feature type="transmembrane region" description="Helical" evidence="5">
    <location>
        <begin position="36"/>
        <end position="56"/>
    </location>
</feature>
<dbReference type="Proteomes" id="UP000010366">
    <property type="component" value="Chromosome"/>
</dbReference>
<organism evidence="6 7">
    <name type="scientific">Chamaesiphon minutus (strain ATCC 27169 / PCC 6605)</name>
    <dbReference type="NCBI Taxonomy" id="1173020"/>
    <lineage>
        <taxon>Bacteria</taxon>
        <taxon>Bacillati</taxon>
        <taxon>Cyanobacteriota</taxon>
        <taxon>Cyanophyceae</taxon>
        <taxon>Gomontiellales</taxon>
        <taxon>Chamaesiphonaceae</taxon>
        <taxon>Chamaesiphon</taxon>
    </lineage>
</organism>
<evidence type="ECO:0000313" key="6">
    <source>
        <dbReference type="EMBL" id="AFY92281.1"/>
    </source>
</evidence>
<protein>
    <recommendedName>
        <fullName evidence="8">MtN3 and saliva related transmembrane protein</fullName>
    </recommendedName>
</protein>
<keyword evidence="7" id="KW-1185">Reference proteome</keyword>
<dbReference type="NCBIfam" id="NF037968">
    <property type="entry name" value="SemiSWEET_2"/>
    <property type="match status" value="1"/>
</dbReference>
<evidence type="ECO:0000256" key="4">
    <source>
        <dbReference type="ARBA" id="ARBA00023136"/>
    </source>
</evidence>
<sequence length="84" mass="9108">MAAIDLVGYLAATLTTAAFLPQVFQVWQSKSTKDLSLPTLLSFIAGISIWLIYGLLVQSAPIIVANAVTLVLNLVILRFKLKYG</sequence>
<dbReference type="eggNOG" id="COG4095">
    <property type="taxonomic scope" value="Bacteria"/>
</dbReference>
<evidence type="ECO:0008006" key="8">
    <source>
        <dbReference type="Google" id="ProtNLM"/>
    </source>
</evidence>
<feature type="transmembrane region" description="Helical" evidence="5">
    <location>
        <begin position="6"/>
        <end position="24"/>
    </location>
</feature>
<dbReference type="RefSeq" id="WP_015158471.1">
    <property type="nucleotide sequence ID" value="NC_019697.1"/>
</dbReference>
<dbReference type="GO" id="GO:0016020">
    <property type="term" value="C:membrane"/>
    <property type="evidence" value="ECO:0007669"/>
    <property type="project" value="UniProtKB-SubCell"/>
</dbReference>
<evidence type="ECO:0000256" key="2">
    <source>
        <dbReference type="ARBA" id="ARBA00022692"/>
    </source>
</evidence>
<dbReference type="InterPro" id="IPR047662">
    <property type="entry name" value="SemiSWEET"/>
</dbReference>
<dbReference type="InterPro" id="IPR006603">
    <property type="entry name" value="PQ-loop_rpt"/>
</dbReference>
<keyword evidence="2 5" id="KW-0812">Transmembrane</keyword>
<dbReference type="OrthoDB" id="9814012at2"/>
<dbReference type="Gene3D" id="1.20.1280.290">
    <property type="match status" value="1"/>
</dbReference>
<keyword evidence="4 5" id="KW-0472">Membrane</keyword>
<accession>K9UD00</accession>
<evidence type="ECO:0000256" key="3">
    <source>
        <dbReference type="ARBA" id="ARBA00022989"/>
    </source>
</evidence>
<keyword evidence="3 5" id="KW-1133">Transmembrane helix</keyword>
<feature type="transmembrane region" description="Helical" evidence="5">
    <location>
        <begin position="62"/>
        <end position="81"/>
    </location>
</feature>
<dbReference type="PATRIC" id="fig|1173020.3.peg.1219"/>
<dbReference type="HOGENOM" id="CLU_135915_1_1_3"/>
<dbReference type="EMBL" id="CP003600">
    <property type="protein sequence ID" value="AFY92281.1"/>
    <property type="molecule type" value="Genomic_DNA"/>
</dbReference>
<comment type="subcellular location">
    <subcellularLocation>
        <location evidence="1">Membrane</location>
        <topology evidence="1">Multi-pass membrane protein</topology>
    </subcellularLocation>
</comment>
<dbReference type="GO" id="GO:0051119">
    <property type="term" value="F:sugar transmembrane transporter activity"/>
    <property type="evidence" value="ECO:0007669"/>
    <property type="project" value="InterPro"/>
</dbReference>
<proteinExistence type="predicted"/>
<evidence type="ECO:0000256" key="5">
    <source>
        <dbReference type="SAM" id="Phobius"/>
    </source>
</evidence>
<evidence type="ECO:0000256" key="1">
    <source>
        <dbReference type="ARBA" id="ARBA00004141"/>
    </source>
</evidence>
<dbReference type="Pfam" id="PF04193">
    <property type="entry name" value="PQ-loop"/>
    <property type="match status" value="1"/>
</dbReference>
<name>K9UD00_CHAP6</name>
<dbReference type="AlphaFoldDB" id="K9UD00"/>
<dbReference type="KEGG" id="cmp:Cha6605_1046"/>
<evidence type="ECO:0000313" key="7">
    <source>
        <dbReference type="Proteomes" id="UP000010366"/>
    </source>
</evidence>
<gene>
    <name evidence="6" type="ORF">Cha6605_1046</name>
</gene>